<dbReference type="Gene3D" id="1.10.530.10">
    <property type="match status" value="1"/>
</dbReference>
<dbReference type="InterPro" id="IPR023346">
    <property type="entry name" value="Lysozyme-like_dom_sf"/>
</dbReference>
<dbReference type="PANTHER" id="PTHR34408">
    <property type="entry name" value="FAMILY PROTEIN, PUTATIVE-RELATED"/>
    <property type="match status" value="1"/>
</dbReference>
<comment type="caution">
    <text evidence="1">The sequence shown here is derived from an EMBL/GenBank/DDBJ whole genome shotgun (WGS) entry which is preliminary data.</text>
</comment>
<dbReference type="RefSeq" id="WP_386666103.1">
    <property type="nucleotide sequence ID" value="NZ_JBHLTG010000001.1"/>
</dbReference>
<dbReference type="PANTHER" id="PTHR34408:SF1">
    <property type="entry name" value="GLYCOSYL HYDROLASE FAMILY 19 DOMAIN-CONTAINING PROTEIN HI_1415"/>
    <property type="match status" value="1"/>
</dbReference>
<name>A0ABV6RKJ2_9GAMM</name>
<dbReference type="Proteomes" id="UP001589896">
    <property type="component" value="Unassembled WGS sequence"/>
</dbReference>
<dbReference type="GO" id="GO:0016787">
    <property type="term" value="F:hydrolase activity"/>
    <property type="evidence" value="ECO:0007669"/>
    <property type="project" value="UniProtKB-KW"/>
</dbReference>
<accession>A0ABV6RKJ2</accession>
<reference evidence="1 2" key="1">
    <citation type="submission" date="2024-09" db="EMBL/GenBank/DDBJ databases">
        <authorList>
            <person name="Sun Q."/>
            <person name="Mori K."/>
        </authorList>
    </citation>
    <scope>NUCLEOTIDE SEQUENCE [LARGE SCALE GENOMIC DNA]</scope>
    <source>
        <strain evidence="1 2">KCTC 23076</strain>
    </source>
</reference>
<organism evidence="1 2">
    <name type="scientific">Lysobacter korlensis</name>
    <dbReference type="NCBI Taxonomy" id="553636"/>
    <lineage>
        <taxon>Bacteria</taxon>
        <taxon>Pseudomonadati</taxon>
        <taxon>Pseudomonadota</taxon>
        <taxon>Gammaproteobacteria</taxon>
        <taxon>Lysobacterales</taxon>
        <taxon>Lysobacteraceae</taxon>
        <taxon>Lysobacter</taxon>
    </lineage>
</organism>
<proteinExistence type="predicted"/>
<gene>
    <name evidence="1" type="ORF">ACFFGH_06555</name>
</gene>
<protein>
    <submittedName>
        <fullName evidence="1">Glycoside hydrolase family 19 protein</fullName>
    </submittedName>
</protein>
<dbReference type="InterPro" id="IPR052354">
    <property type="entry name" value="Cell_Wall_Dynamics_Protein"/>
</dbReference>
<keyword evidence="1" id="KW-0378">Hydrolase</keyword>
<dbReference type="SUPFAM" id="SSF53955">
    <property type="entry name" value="Lysozyme-like"/>
    <property type="match status" value="1"/>
</dbReference>
<dbReference type="EMBL" id="JBHLTG010000001">
    <property type="protein sequence ID" value="MFC0677510.1"/>
    <property type="molecule type" value="Genomic_DNA"/>
</dbReference>
<evidence type="ECO:0000313" key="1">
    <source>
        <dbReference type="EMBL" id="MFC0677510.1"/>
    </source>
</evidence>
<sequence>MTSITADLLVRVMGCPRSVAAEWARPLDEACRLYEITTPARVAAFLAQVGHESAGLTRVVENLNYSVDGLLRVWPKRYTLRLAEFHARKPELIANFVYGDRLGNKLPDDGYRYRGRGPMQVTGRANYEAMRDVMRIRAGKVPDFVELPDLLAEPKWGALAAAAYWHSRHLNVLADAGRFTEITRRINGGTNGNEDRLSRYGRAKRALIGVA</sequence>
<keyword evidence="2" id="KW-1185">Reference proteome</keyword>
<evidence type="ECO:0000313" key="2">
    <source>
        <dbReference type="Proteomes" id="UP001589896"/>
    </source>
</evidence>